<comment type="caution">
    <text evidence="2">The sequence shown here is derived from an EMBL/GenBank/DDBJ whole genome shotgun (WGS) entry which is preliminary data.</text>
</comment>
<dbReference type="Proteomes" id="UP001066276">
    <property type="component" value="Chromosome 5"/>
</dbReference>
<proteinExistence type="predicted"/>
<feature type="compositionally biased region" description="Acidic residues" evidence="1">
    <location>
        <begin position="12"/>
        <end position="21"/>
    </location>
</feature>
<sequence>METSRVRPVTAGEEEANSSEEDSVRATTMPATDDWVGAPSLGLLAGQVRVGRWLPGTQVSCLRHSGLWALLRWGPLVTPGRSCGRRTGPWPGVTF</sequence>
<reference evidence="2" key="1">
    <citation type="journal article" date="2022" name="bioRxiv">
        <title>Sequencing and chromosome-scale assembly of the giantPleurodeles waltlgenome.</title>
        <authorList>
            <person name="Brown T."/>
            <person name="Elewa A."/>
            <person name="Iarovenko S."/>
            <person name="Subramanian E."/>
            <person name="Araus A.J."/>
            <person name="Petzold A."/>
            <person name="Susuki M."/>
            <person name="Suzuki K.-i.T."/>
            <person name="Hayashi T."/>
            <person name="Toyoda A."/>
            <person name="Oliveira C."/>
            <person name="Osipova E."/>
            <person name="Leigh N.D."/>
            <person name="Simon A."/>
            <person name="Yun M.H."/>
        </authorList>
    </citation>
    <scope>NUCLEOTIDE SEQUENCE</scope>
    <source>
        <strain evidence="2">20211129_DDA</strain>
        <tissue evidence="2">Liver</tissue>
    </source>
</reference>
<protein>
    <submittedName>
        <fullName evidence="2">Uncharacterized protein</fullName>
    </submittedName>
</protein>
<dbReference type="AlphaFoldDB" id="A0AAV7RFI6"/>
<evidence type="ECO:0000313" key="3">
    <source>
        <dbReference type="Proteomes" id="UP001066276"/>
    </source>
</evidence>
<dbReference type="EMBL" id="JANPWB010000009">
    <property type="protein sequence ID" value="KAJ1150176.1"/>
    <property type="molecule type" value="Genomic_DNA"/>
</dbReference>
<evidence type="ECO:0000313" key="2">
    <source>
        <dbReference type="EMBL" id="KAJ1150176.1"/>
    </source>
</evidence>
<feature type="region of interest" description="Disordered" evidence="1">
    <location>
        <begin position="1"/>
        <end position="33"/>
    </location>
</feature>
<organism evidence="2 3">
    <name type="scientific">Pleurodeles waltl</name>
    <name type="common">Iberian ribbed newt</name>
    <dbReference type="NCBI Taxonomy" id="8319"/>
    <lineage>
        <taxon>Eukaryota</taxon>
        <taxon>Metazoa</taxon>
        <taxon>Chordata</taxon>
        <taxon>Craniata</taxon>
        <taxon>Vertebrata</taxon>
        <taxon>Euteleostomi</taxon>
        <taxon>Amphibia</taxon>
        <taxon>Batrachia</taxon>
        <taxon>Caudata</taxon>
        <taxon>Salamandroidea</taxon>
        <taxon>Salamandridae</taxon>
        <taxon>Pleurodelinae</taxon>
        <taxon>Pleurodeles</taxon>
    </lineage>
</organism>
<keyword evidence="3" id="KW-1185">Reference proteome</keyword>
<evidence type="ECO:0000256" key="1">
    <source>
        <dbReference type="SAM" id="MobiDB-lite"/>
    </source>
</evidence>
<name>A0AAV7RFI6_PLEWA</name>
<accession>A0AAV7RFI6</accession>
<gene>
    <name evidence="2" type="ORF">NDU88_002972</name>
</gene>